<organism evidence="1 2">
    <name type="scientific">Hoeflea poritis</name>
    <dbReference type="NCBI Taxonomy" id="2993659"/>
    <lineage>
        <taxon>Bacteria</taxon>
        <taxon>Pseudomonadati</taxon>
        <taxon>Pseudomonadota</taxon>
        <taxon>Alphaproteobacteria</taxon>
        <taxon>Hyphomicrobiales</taxon>
        <taxon>Rhizobiaceae</taxon>
        <taxon>Hoeflea</taxon>
    </lineage>
</organism>
<dbReference type="RefSeq" id="WP_271092655.1">
    <property type="nucleotide sequence ID" value="NZ_JAPJZH010000032.1"/>
</dbReference>
<evidence type="ECO:0000313" key="2">
    <source>
        <dbReference type="Proteomes" id="UP001148313"/>
    </source>
</evidence>
<dbReference type="Proteomes" id="UP001148313">
    <property type="component" value="Unassembled WGS sequence"/>
</dbReference>
<comment type="caution">
    <text evidence="1">The sequence shown here is derived from an EMBL/GenBank/DDBJ whole genome shotgun (WGS) entry which is preliminary data.</text>
</comment>
<evidence type="ECO:0000313" key="1">
    <source>
        <dbReference type="EMBL" id="MDA4848778.1"/>
    </source>
</evidence>
<reference evidence="1" key="1">
    <citation type="submission" date="2022-11" db="EMBL/GenBank/DDBJ databases">
        <title>Hoeflea poritis sp. nov., isolated from scleractinian coral Porites lutea.</title>
        <authorList>
            <person name="Zhang G."/>
            <person name="Wei Q."/>
            <person name="Cai L."/>
        </authorList>
    </citation>
    <scope>NUCLEOTIDE SEQUENCE</scope>
    <source>
        <strain evidence="1">E7-10</strain>
    </source>
</reference>
<gene>
    <name evidence="1" type="ORF">OOZ53_25735</name>
</gene>
<keyword evidence="2" id="KW-1185">Reference proteome</keyword>
<accession>A0ABT4VVM6</accession>
<sequence length="50" mass="5583">MIIVLVITIAMAVGPWRLWSWWASSSAEAASDNSRGRGNSQILCENYHFS</sequence>
<protein>
    <submittedName>
        <fullName evidence="1">Uncharacterized protein</fullName>
    </submittedName>
</protein>
<name>A0ABT4VVM6_9HYPH</name>
<dbReference type="EMBL" id="JAPJZH010000032">
    <property type="protein sequence ID" value="MDA4848778.1"/>
    <property type="molecule type" value="Genomic_DNA"/>
</dbReference>
<proteinExistence type="predicted"/>